<evidence type="ECO:0000256" key="1">
    <source>
        <dbReference type="ARBA" id="ARBA00004239"/>
    </source>
</evidence>
<dbReference type="InterPro" id="IPR001461">
    <property type="entry name" value="Aspartic_peptidase_A1"/>
</dbReference>
<evidence type="ECO:0000259" key="5">
    <source>
        <dbReference type="PROSITE" id="PS51767"/>
    </source>
</evidence>
<dbReference type="PROSITE" id="PS51767">
    <property type="entry name" value="PEPTIDASE_A1"/>
    <property type="match status" value="1"/>
</dbReference>
<feature type="active site" evidence="3">
    <location>
        <position position="251"/>
    </location>
</feature>
<evidence type="ECO:0000256" key="4">
    <source>
        <dbReference type="PIRSR" id="PIRSR601461-2"/>
    </source>
</evidence>
<dbReference type="GO" id="GO:0005576">
    <property type="term" value="C:extracellular region"/>
    <property type="evidence" value="ECO:0007669"/>
    <property type="project" value="UniProtKB-SubCell"/>
</dbReference>
<dbReference type="Ensembl" id="ENSCHIT00010053201.1">
    <property type="protein sequence ID" value="ENSCHIP00010037974.1"/>
    <property type="gene ID" value="ENSCHIG00010028095.1"/>
</dbReference>
<dbReference type="GO" id="GO:0006508">
    <property type="term" value="P:proteolysis"/>
    <property type="evidence" value="ECO:0007669"/>
    <property type="project" value="InterPro"/>
</dbReference>
<evidence type="ECO:0000256" key="3">
    <source>
        <dbReference type="PIRSR" id="PIRSR601461-1"/>
    </source>
</evidence>
<dbReference type="PANTHER" id="PTHR47966">
    <property type="entry name" value="BETA-SITE APP-CLEAVING ENZYME, ISOFORM A-RELATED"/>
    <property type="match status" value="1"/>
</dbReference>
<dbReference type="AlphaFoldDB" id="A0A8C2S5E2"/>
<reference evidence="6" key="1">
    <citation type="submission" date="2019-03" db="EMBL/GenBank/DDBJ databases">
        <title>Genome sequencing and reference-guided assembly of Black Bengal Goat (Capra hircus).</title>
        <authorList>
            <person name="Siddiki A.Z."/>
            <person name="Baten A."/>
            <person name="Billah M."/>
            <person name="Alam M.A.U."/>
            <person name="Shawrob K.S.M."/>
            <person name="Saha S."/>
            <person name="Chowdhury M."/>
            <person name="Rahman A.H."/>
            <person name="Stear M."/>
            <person name="Miah G."/>
            <person name="Das G.B."/>
            <person name="Hossain M.M."/>
            <person name="Kumkum M."/>
            <person name="Islam M.S."/>
            <person name="Mollah A.M."/>
            <person name="Ahsan A."/>
            <person name="Tusar F."/>
            <person name="Khan M.K.I."/>
        </authorList>
    </citation>
    <scope>NUCLEOTIDE SEQUENCE [LARGE SCALE GENOMIC DNA]</scope>
</reference>
<protein>
    <recommendedName>
        <fullName evidence="5">Peptidase A1 domain-containing protein</fullName>
    </recommendedName>
</protein>
<comment type="subcellular location">
    <subcellularLocation>
        <location evidence="1">Secreted</location>
        <location evidence="1">Extracellular space</location>
    </subcellularLocation>
</comment>
<dbReference type="Gene3D" id="6.10.140.60">
    <property type="match status" value="1"/>
</dbReference>
<sequence length="361" mass="39876">MLGERILLTKMKTVQDTLPEKKVLKIFLEKHAYRLSQNSTNNLKFSSHPLKNLQDFTYLGKITIGIPPQEFRVVFDTGSSDTLPIPPPLHPWPALLHFNPNASNTFHPSNQSINLIHVSLSKTLHRNTPLPQIGNLVIVNQTFGLSKVYNRPVESQPVDVALGLGYPNLAVKGSAPILDNLKKQGVISETVFVFYLKNGSMMMFGGLDHPHHKGELNWKPVSQASFWQIAVDISMNRMVIGCSCGCQAIVDTRTTILVGPSNMVTKIWRFTHPRLSGKPEVKGHATGKLPPIIFTINGTDYPVPAQAYIQEVGANPGGCSFEGGSEGFKGPETWMLGDVLLRLYFSVFSRKNNRVGLALTV</sequence>
<feature type="disulfide bond" evidence="4">
    <location>
        <begin position="242"/>
        <end position="246"/>
    </location>
</feature>
<reference evidence="6" key="2">
    <citation type="submission" date="2025-08" db="UniProtKB">
        <authorList>
            <consortium name="Ensembl"/>
        </authorList>
    </citation>
    <scope>IDENTIFICATION</scope>
</reference>
<feature type="domain" description="Peptidase A1" evidence="5">
    <location>
        <begin position="58"/>
        <end position="358"/>
    </location>
</feature>
<evidence type="ECO:0000313" key="6">
    <source>
        <dbReference type="Ensembl" id="ENSCHIP00010037974.1"/>
    </source>
</evidence>
<comment type="similarity">
    <text evidence="2">Belongs to the peptidase A1 family.</text>
</comment>
<name>A0A8C2S5E2_CAPHI</name>
<accession>A0A8C2S5E2</accession>
<dbReference type="PRINTS" id="PR00792">
    <property type="entry name" value="PEPSIN"/>
</dbReference>
<dbReference type="PANTHER" id="PTHR47966:SF49">
    <property type="entry name" value="PEPSIN A-5"/>
    <property type="match status" value="1"/>
</dbReference>
<proteinExistence type="inferred from homology"/>
<dbReference type="SUPFAM" id="SSF50630">
    <property type="entry name" value="Acid proteases"/>
    <property type="match status" value="1"/>
</dbReference>
<dbReference type="Pfam" id="PF00026">
    <property type="entry name" value="Asp"/>
    <property type="match status" value="1"/>
</dbReference>
<dbReference type="InterPro" id="IPR021109">
    <property type="entry name" value="Peptidase_aspartic_dom_sf"/>
</dbReference>
<dbReference type="InterPro" id="IPR033121">
    <property type="entry name" value="PEPTIDASE_A1"/>
</dbReference>
<keyword evidence="4" id="KW-1015">Disulfide bond</keyword>
<dbReference type="Gene3D" id="2.40.70.10">
    <property type="entry name" value="Acid Proteases"/>
    <property type="match status" value="2"/>
</dbReference>
<feature type="active site" evidence="3">
    <location>
        <position position="76"/>
    </location>
</feature>
<dbReference type="GO" id="GO:0004190">
    <property type="term" value="F:aspartic-type endopeptidase activity"/>
    <property type="evidence" value="ECO:0007669"/>
    <property type="project" value="InterPro"/>
</dbReference>
<evidence type="ECO:0000256" key="2">
    <source>
        <dbReference type="ARBA" id="ARBA00007447"/>
    </source>
</evidence>
<organism evidence="6">
    <name type="scientific">Capra hircus</name>
    <name type="common">Goat</name>
    <dbReference type="NCBI Taxonomy" id="9925"/>
    <lineage>
        <taxon>Eukaryota</taxon>
        <taxon>Metazoa</taxon>
        <taxon>Chordata</taxon>
        <taxon>Craniata</taxon>
        <taxon>Vertebrata</taxon>
        <taxon>Euteleostomi</taxon>
        <taxon>Mammalia</taxon>
        <taxon>Eutheria</taxon>
        <taxon>Laurasiatheria</taxon>
        <taxon>Artiodactyla</taxon>
        <taxon>Ruminantia</taxon>
        <taxon>Pecora</taxon>
        <taxon>Bovidae</taxon>
        <taxon>Caprinae</taxon>
        <taxon>Capra</taxon>
    </lineage>
</organism>